<evidence type="ECO:0000313" key="3">
    <source>
        <dbReference type="Proteomes" id="UP001321421"/>
    </source>
</evidence>
<keyword evidence="3" id="KW-1185">Reference proteome</keyword>
<reference evidence="3" key="1">
    <citation type="journal article" date="2019" name="Int. J. Syst. Evol. Microbiol.">
        <title>The Global Catalogue of Microorganisms (GCM) 10K type strain sequencing project: providing services to taxonomists for standard genome sequencing and annotation.</title>
        <authorList>
            <consortium name="The Broad Institute Genomics Platform"/>
            <consortium name="The Broad Institute Genome Sequencing Center for Infectious Disease"/>
            <person name="Wu L."/>
            <person name="Ma J."/>
        </authorList>
    </citation>
    <scope>NUCLEOTIDE SEQUENCE [LARGE SCALE GENOMIC DNA]</scope>
    <source>
        <strain evidence="3">NBRC 110608</strain>
    </source>
</reference>
<dbReference type="InterPro" id="IPR029068">
    <property type="entry name" value="Glyas_Bleomycin-R_OHBP_Dase"/>
</dbReference>
<dbReference type="Pfam" id="PF00903">
    <property type="entry name" value="Glyoxalase"/>
    <property type="match status" value="1"/>
</dbReference>
<dbReference type="Gene3D" id="3.30.720.120">
    <property type="match status" value="1"/>
</dbReference>
<dbReference type="SUPFAM" id="SSF54593">
    <property type="entry name" value="Glyoxalase/Bleomycin resistance protein/Dihydroxybiphenyl dioxygenase"/>
    <property type="match status" value="1"/>
</dbReference>
<name>A0ABN6YK87_9MICO</name>
<dbReference type="InterPro" id="IPR004360">
    <property type="entry name" value="Glyas_Fos-R_dOase_dom"/>
</dbReference>
<dbReference type="PANTHER" id="PTHR36503">
    <property type="entry name" value="BLR2520 PROTEIN"/>
    <property type="match status" value="1"/>
</dbReference>
<accession>A0ABN6YK87</accession>
<dbReference type="Proteomes" id="UP001321421">
    <property type="component" value="Chromosome"/>
</dbReference>
<dbReference type="RefSeq" id="WP_289232769.1">
    <property type="nucleotide sequence ID" value="NZ_AP027735.1"/>
</dbReference>
<dbReference type="InterPro" id="IPR037523">
    <property type="entry name" value="VOC_core"/>
</dbReference>
<organism evidence="2 3">
    <name type="scientific">Barrientosiimonas endolithica</name>
    <dbReference type="NCBI Taxonomy" id="1535208"/>
    <lineage>
        <taxon>Bacteria</taxon>
        <taxon>Bacillati</taxon>
        <taxon>Actinomycetota</taxon>
        <taxon>Actinomycetes</taxon>
        <taxon>Micrococcales</taxon>
        <taxon>Dermacoccaceae</taxon>
        <taxon>Barrientosiimonas</taxon>
    </lineage>
</organism>
<feature type="domain" description="VOC" evidence="1">
    <location>
        <begin position="3"/>
        <end position="130"/>
    </location>
</feature>
<proteinExistence type="predicted"/>
<sequence length="133" mass="14328">MNRQLFHAMQFDDADAAIAFLTAVGFRDNGVHRDESGAVVHAQFDWRETGGVMFGSVRRADDPDDSDFLRTSGHAACYCVLAADDEVDATFERAVAAGATPVQAPTDQDYGGRSCTVRDAEGNQWSFGSYPGA</sequence>
<dbReference type="PROSITE" id="PS51819">
    <property type="entry name" value="VOC"/>
    <property type="match status" value="1"/>
</dbReference>
<evidence type="ECO:0000313" key="2">
    <source>
        <dbReference type="EMBL" id="BDZ57914.1"/>
    </source>
</evidence>
<evidence type="ECO:0000259" key="1">
    <source>
        <dbReference type="PROSITE" id="PS51819"/>
    </source>
</evidence>
<dbReference type="Gene3D" id="3.30.720.110">
    <property type="match status" value="1"/>
</dbReference>
<dbReference type="EMBL" id="AP027735">
    <property type="protein sequence ID" value="BDZ57914.1"/>
    <property type="molecule type" value="Genomic_DNA"/>
</dbReference>
<gene>
    <name evidence="2" type="ORF">GCM10025872_15710</name>
</gene>
<protein>
    <recommendedName>
        <fullName evidence="1">VOC domain-containing protein</fullName>
    </recommendedName>
</protein>
<dbReference type="PANTHER" id="PTHR36503:SF1">
    <property type="entry name" value="BLR2520 PROTEIN"/>
    <property type="match status" value="1"/>
</dbReference>